<feature type="transmembrane region" description="Helical" evidence="11">
    <location>
        <begin position="169"/>
        <end position="190"/>
    </location>
</feature>
<evidence type="ECO:0000256" key="4">
    <source>
        <dbReference type="ARBA" id="ARBA00022729"/>
    </source>
</evidence>
<evidence type="ECO:0000256" key="9">
    <source>
        <dbReference type="ARBA" id="ARBA00023136"/>
    </source>
</evidence>
<dbReference type="SUPFAM" id="SSF141072">
    <property type="entry name" value="CalX-like"/>
    <property type="match status" value="1"/>
</dbReference>
<feature type="compositionally biased region" description="Basic and acidic residues" evidence="10">
    <location>
        <begin position="326"/>
        <end position="339"/>
    </location>
</feature>
<keyword evidence="5" id="KW-0677">Repeat</keyword>
<feature type="transmembrane region" description="Helical" evidence="11">
    <location>
        <begin position="610"/>
        <end position="629"/>
    </location>
</feature>
<feature type="transmembrane region" description="Helical" evidence="11">
    <location>
        <begin position="43"/>
        <end position="62"/>
    </location>
</feature>
<evidence type="ECO:0000256" key="3">
    <source>
        <dbReference type="ARBA" id="ARBA00022692"/>
    </source>
</evidence>
<dbReference type="AlphaFoldDB" id="A0AB34K6D1"/>
<name>A0AB34K6D1_PRYPA</name>
<dbReference type="Pfam" id="PF01699">
    <property type="entry name" value="Na_Ca_ex"/>
    <property type="match status" value="2"/>
</dbReference>
<proteinExistence type="predicted"/>
<dbReference type="InterPro" id="IPR038081">
    <property type="entry name" value="CalX-like_sf"/>
</dbReference>
<dbReference type="Pfam" id="PF03160">
    <property type="entry name" value="Calx-beta"/>
    <property type="match status" value="1"/>
</dbReference>
<protein>
    <recommendedName>
        <fullName evidence="12">Calx-beta domain-containing protein</fullName>
    </recommendedName>
</protein>
<evidence type="ECO:0000256" key="5">
    <source>
        <dbReference type="ARBA" id="ARBA00022737"/>
    </source>
</evidence>
<feature type="transmembrane region" description="Helical" evidence="11">
    <location>
        <begin position="659"/>
        <end position="679"/>
    </location>
</feature>
<feature type="compositionally biased region" description="Basic residues" evidence="10">
    <location>
        <begin position="315"/>
        <end position="325"/>
    </location>
</feature>
<sequence length="735" mass="80231">MSELLLWNASAGQCQSVDPRLHPGVEATCCDAGILLPAFERRFLFVIPWLLILCWVFSGVALGSEVFMTAIEIITSREKSTTVTVNGLTKKFHVAVWNPTVANLTLMALGSSAPEILLNVIEVLTGDFYAGDLGPSTIVGSAAFNLMCITAVCIMCLPPGETRTLDNLGVFLTTSAYSVFAYIWLLIIVMLWTPNIITVTEGILTVALLVVLVIHAFVMDRYTTMGQSDNYVTRVLGSGEEVIDPEEAAQKIEKLRRQSGGLSHNKRMDAARIASFLRPKSRAHYRSRLSARRSRTSKPLETQMVDLTVVDVKRTPSKNAKKRKADRVETKEQKEERRAQIKAPNGILAWREDMVSVMEDCGSVTLHVDRINGTAGEVTVKYHTKDQSATAGADYEAVSGILTFQDGEETKSIEIKIIDDDAFEKVQEFTVILSCPTGGARFDSVTDGKSEQDICTVVIINDDEARGKLSEALALVSVFDRDRLRLARANFVAQIKDAVDPGDYNGLLDRIYFVLNVPWRILFALVPPPALWGGWPCFFGSLIGIGCQVVLINDFASQMGCQMHIKASVTAITFVALGTSLPDTFASMQAARDDKSADNSIGNVTGSNSVNVFFGLGLPWLIGAIYWSSVGPTDEWKERYPKQAIDYPEGGFVVLSGDLGFSVVVFTCCACVTLALILVRRYVGDPPGELGGHPGFARACAFGLLGLWVLYVALSALSAYGYISVMQLHELDASH</sequence>
<comment type="caution">
    <text evidence="13">The sequence shown here is derived from an EMBL/GenBank/DDBJ whole genome shotgun (WGS) entry which is preliminary data.</text>
</comment>
<keyword evidence="4" id="KW-0732">Signal</keyword>
<evidence type="ECO:0000313" key="13">
    <source>
        <dbReference type="EMBL" id="KAL1530043.1"/>
    </source>
</evidence>
<feature type="transmembrane region" description="Helical" evidence="11">
    <location>
        <begin position="138"/>
        <end position="157"/>
    </location>
</feature>
<keyword evidence="2" id="KW-0813">Transport</keyword>
<keyword evidence="9 11" id="KW-0472">Membrane</keyword>
<dbReference type="Gene3D" id="2.60.40.2030">
    <property type="match status" value="1"/>
</dbReference>
<dbReference type="GO" id="GO:0055085">
    <property type="term" value="P:transmembrane transport"/>
    <property type="evidence" value="ECO:0007669"/>
    <property type="project" value="InterPro"/>
</dbReference>
<evidence type="ECO:0000256" key="2">
    <source>
        <dbReference type="ARBA" id="ARBA00022448"/>
    </source>
</evidence>
<feature type="region of interest" description="Disordered" evidence="10">
    <location>
        <begin position="315"/>
        <end position="339"/>
    </location>
</feature>
<feature type="transmembrane region" description="Helical" evidence="11">
    <location>
        <begin position="538"/>
        <end position="556"/>
    </location>
</feature>
<dbReference type="GO" id="GO:0016020">
    <property type="term" value="C:membrane"/>
    <property type="evidence" value="ECO:0007669"/>
    <property type="project" value="InterPro"/>
</dbReference>
<evidence type="ECO:0000256" key="7">
    <source>
        <dbReference type="ARBA" id="ARBA00022989"/>
    </source>
</evidence>
<dbReference type="InterPro" id="IPR003644">
    <property type="entry name" value="Calx_beta"/>
</dbReference>
<evidence type="ECO:0000256" key="8">
    <source>
        <dbReference type="ARBA" id="ARBA00023065"/>
    </source>
</evidence>
<dbReference type="InterPro" id="IPR044880">
    <property type="entry name" value="NCX_ion-bd_dom_sf"/>
</dbReference>
<dbReference type="GO" id="GO:0030001">
    <property type="term" value="P:metal ion transport"/>
    <property type="evidence" value="ECO:0007669"/>
    <property type="project" value="TreeGrafter"/>
</dbReference>
<feature type="transmembrane region" description="Helical" evidence="11">
    <location>
        <begin position="196"/>
        <end position="218"/>
    </location>
</feature>
<dbReference type="EMBL" id="JBGBPQ010000001">
    <property type="protein sequence ID" value="KAL1530043.1"/>
    <property type="molecule type" value="Genomic_DNA"/>
</dbReference>
<evidence type="ECO:0000256" key="1">
    <source>
        <dbReference type="ARBA" id="ARBA00004127"/>
    </source>
</evidence>
<evidence type="ECO:0000256" key="6">
    <source>
        <dbReference type="ARBA" id="ARBA00022837"/>
    </source>
</evidence>
<dbReference type="SMART" id="SM00237">
    <property type="entry name" value="Calx_beta"/>
    <property type="match status" value="1"/>
</dbReference>
<dbReference type="GO" id="GO:0012505">
    <property type="term" value="C:endomembrane system"/>
    <property type="evidence" value="ECO:0007669"/>
    <property type="project" value="UniProtKB-SubCell"/>
</dbReference>
<accession>A0AB34K6D1</accession>
<evidence type="ECO:0000259" key="12">
    <source>
        <dbReference type="SMART" id="SM00237"/>
    </source>
</evidence>
<keyword evidence="8" id="KW-0406">Ion transport</keyword>
<comment type="subcellular location">
    <subcellularLocation>
        <location evidence="1">Endomembrane system</location>
        <topology evidence="1">Multi-pass membrane protein</topology>
    </subcellularLocation>
</comment>
<dbReference type="InterPro" id="IPR051171">
    <property type="entry name" value="CaCA"/>
</dbReference>
<feature type="domain" description="Calx-beta" evidence="12">
    <location>
        <begin position="337"/>
        <end position="434"/>
    </location>
</feature>
<dbReference type="GO" id="GO:0007154">
    <property type="term" value="P:cell communication"/>
    <property type="evidence" value="ECO:0007669"/>
    <property type="project" value="InterPro"/>
</dbReference>
<keyword evidence="3 11" id="KW-0812">Transmembrane</keyword>
<dbReference type="Gene3D" id="1.20.1420.30">
    <property type="entry name" value="NCX, central ion-binding region"/>
    <property type="match status" value="2"/>
</dbReference>
<dbReference type="PANTHER" id="PTHR11878:SF65">
    <property type="entry name" value="NA_CA-EXCHANGE PROTEIN, ISOFORM G"/>
    <property type="match status" value="1"/>
</dbReference>
<dbReference type="InterPro" id="IPR004837">
    <property type="entry name" value="NaCa_Exmemb"/>
</dbReference>
<evidence type="ECO:0000256" key="11">
    <source>
        <dbReference type="SAM" id="Phobius"/>
    </source>
</evidence>
<reference evidence="13 14" key="1">
    <citation type="journal article" date="2024" name="Science">
        <title>Giant polyketide synthase enzymes in the biosynthesis of giant marine polyether toxins.</title>
        <authorList>
            <person name="Fallon T.R."/>
            <person name="Shende V.V."/>
            <person name="Wierzbicki I.H."/>
            <person name="Pendleton A.L."/>
            <person name="Watervoot N.F."/>
            <person name="Auber R.P."/>
            <person name="Gonzalez D.J."/>
            <person name="Wisecaver J.H."/>
            <person name="Moore B.S."/>
        </authorList>
    </citation>
    <scope>NUCLEOTIDE SEQUENCE [LARGE SCALE GENOMIC DNA]</scope>
    <source>
        <strain evidence="13 14">12B1</strain>
    </source>
</reference>
<keyword evidence="6" id="KW-0106">Calcium</keyword>
<gene>
    <name evidence="13" type="ORF">AB1Y20_000967</name>
</gene>
<dbReference type="PANTHER" id="PTHR11878">
    <property type="entry name" value="SODIUM/CALCIUM EXCHANGER"/>
    <property type="match status" value="1"/>
</dbReference>
<keyword evidence="14" id="KW-1185">Reference proteome</keyword>
<dbReference type="Proteomes" id="UP001515480">
    <property type="component" value="Unassembled WGS sequence"/>
</dbReference>
<evidence type="ECO:0000313" key="14">
    <source>
        <dbReference type="Proteomes" id="UP001515480"/>
    </source>
</evidence>
<keyword evidence="7 11" id="KW-1133">Transmembrane helix</keyword>
<organism evidence="13 14">
    <name type="scientific">Prymnesium parvum</name>
    <name type="common">Toxic golden alga</name>
    <dbReference type="NCBI Taxonomy" id="97485"/>
    <lineage>
        <taxon>Eukaryota</taxon>
        <taxon>Haptista</taxon>
        <taxon>Haptophyta</taxon>
        <taxon>Prymnesiophyceae</taxon>
        <taxon>Prymnesiales</taxon>
        <taxon>Prymnesiaceae</taxon>
        <taxon>Prymnesium</taxon>
    </lineage>
</organism>
<evidence type="ECO:0000256" key="10">
    <source>
        <dbReference type="SAM" id="MobiDB-lite"/>
    </source>
</evidence>
<feature type="transmembrane region" description="Helical" evidence="11">
    <location>
        <begin position="700"/>
        <end position="723"/>
    </location>
</feature>